<dbReference type="Proteomes" id="UP001158576">
    <property type="component" value="Chromosome 2"/>
</dbReference>
<evidence type="ECO:0000313" key="3">
    <source>
        <dbReference type="Proteomes" id="UP001158576"/>
    </source>
</evidence>
<reference evidence="2 3" key="1">
    <citation type="submission" date="2021-04" db="EMBL/GenBank/DDBJ databases">
        <authorList>
            <person name="Bliznina A."/>
        </authorList>
    </citation>
    <scope>NUCLEOTIDE SEQUENCE [LARGE SCALE GENOMIC DNA]</scope>
</reference>
<organism evidence="2 3">
    <name type="scientific">Oikopleura dioica</name>
    <name type="common">Tunicate</name>
    <dbReference type="NCBI Taxonomy" id="34765"/>
    <lineage>
        <taxon>Eukaryota</taxon>
        <taxon>Metazoa</taxon>
        <taxon>Chordata</taxon>
        <taxon>Tunicata</taxon>
        <taxon>Appendicularia</taxon>
        <taxon>Copelata</taxon>
        <taxon>Oikopleuridae</taxon>
        <taxon>Oikopleura</taxon>
    </lineage>
</organism>
<name>A0ABN7TD76_OIKDI</name>
<keyword evidence="3" id="KW-1185">Reference proteome</keyword>
<evidence type="ECO:0000256" key="1">
    <source>
        <dbReference type="SAM" id="SignalP"/>
    </source>
</evidence>
<dbReference type="EMBL" id="OU015567">
    <property type="protein sequence ID" value="CAG5114207.1"/>
    <property type="molecule type" value="Genomic_DNA"/>
</dbReference>
<protein>
    <submittedName>
        <fullName evidence="2">Oidioi.mRNA.OKI2018_I69.chr2.g8271.t1.cds</fullName>
    </submittedName>
</protein>
<sequence length="188" mass="21801">MIVFIFCWFVYQADAATRECLHKNDCLINGNLECRDGKCACVRGVCEFRECLRNQHCAELYKEGGPYRCVENKCMPVECTKNNHCYTCKYDRPHMCDKWSNICVEVKCAQHRDCGEKGRCIRSTSWSPISLPFCEYVECDRNRHCDANQICKKNKCHTVECLSNVYCAFDEICENNKCVPSPLVNTKE</sequence>
<evidence type="ECO:0000313" key="2">
    <source>
        <dbReference type="EMBL" id="CAG5114207.1"/>
    </source>
</evidence>
<feature type="signal peptide" evidence="1">
    <location>
        <begin position="1"/>
        <end position="15"/>
    </location>
</feature>
<gene>
    <name evidence="2" type="ORF">OKIOD_LOCUS17036</name>
</gene>
<feature type="chain" id="PRO_5047002779" evidence="1">
    <location>
        <begin position="16"/>
        <end position="188"/>
    </location>
</feature>
<accession>A0ABN7TD76</accession>
<proteinExistence type="predicted"/>
<keyword evidence="1" id="KW-0732">Signal</keyword>